<dbReference type="PANTHER" id="PTHR21146:SF0">
    <property type="entry name" value="BLOC-1-RELATED COMPLEX SUBUNIT 8"/>
    <property type="match status" value="1"/>
</dbReference>
<evidence type="ECO:0000256" key="2">
    <source>
        <dbReference type="ARBA" id="ARBA00010463"/>
    </source>
</evidence>
<evidence type="ECO:0000256" key="4">
    <source>
        <dbReference type="ARBA" id="ARBA00023228"/>
    </source>
</evidence>
<feature type="compositionally biased region" description="Low complexity" evidence="5">
    <location>
        <begin position="10"/>
        <end position="24"/>
    </location>
</feature>
<comment type="similarity">
    <text evidence="2">Belongs to the BORCS8 family.</text>
</comment>
<evidence type="ECO:0000256" key="5">
    <source>
        <dbReference type="SAM" id="MobiDB-lite"/>
    </source>
</evidence>
<evidence type="ECO:0000313" key="7">
    <source>
        <dbReference type="Proteomes" id="UP001209540"/>
    </source>
</evidence>
<dbReference type="AlphaFoldDB" id="A0AAD5JW58"/>
<sequence>MTTPTESKVSSSSVSISSSTSSQRRQQRHNSWRQSSTSSDPSASPPFSIDHLSILARRASSSNITISALTHPFQNQRLPDEHERQKRTHEAAQQVTTGIEKTTQLALNDCSLGLYRVFDHIQRKVPQIVDEKKQLRTIREQVDTGTEDIVDVRKVVAEVERIESFNNISDMIKSSIAIIKDAKERKQQEEEQRQHLQHQQQQQQKRIGRRVFGI</sequence>
<protein>
    <submittedName>
        <fullName evidence="6">Uncharacterized protein</fullName>
    </submittedName>
</protein>
<dbReference type="EMBL" id="JAIXMP010000021">
    <property type="protein sequence ID" value="KAI9256633.1"/>
    <property type="molecule type" value="Genomic_DNA"/>
</dbReference>
<proteinExistence type="inferred from homology"/>
<gene>
    <name evidence="6" type="ORF">BDA99DRAFT_516942</name>
</gene>
<keyword evidence="4" id="KW-0458">Lysosome</keyword>
<dbReference type="InterPro" id="IPR019320">
    <property type="entry name" value="BORCS8"/>
</dbReference>
<evidence type="ECO:0000256" key="3">
    <source>
        <dbReference type="ARBA" id="ARBA00023136"/>
    </source>
</evidence>
<name>A0AAD5JW58_9FUNG</name>
<feature type="region of interest" description="Disordered" evidence="5">
    <location>
        <begin position="186"/>
        <end position="214"/>
    </location>
</feature>
<comment type="caution">
    <text evidence="6">The sequence shown here is derived from an EMBL/GenBank/DDBJ whole genome shotgun (WGS) entry which is preliminary data.</text>
</comment>
<organism evidence="6 7">
    <name type="scientific">Phascolomyces articulosus</name>
    <dbReference type="NCBI Taxonomy" id="60185"/>
    <lineage>
        <taxon>Eukaryota</taxon>
        <taxon>Fungi</taxon>
        <taxon>Fungi incertae sedis</taxon>
        <taxon>Mucoromycota</taxon>
        <taxon>Mucoromycotina</taxon>
        <taxon>Mucoromycetes</taxon>
        <taxon>Mucorales</taxon>
        <taxon>Lichtheimiaceae</taxon>
        <taxon>Phascolomyces</taxon>
    </lineage>
</organism>
<evidence type="ECO:0000256" key="1">
    <source>
        <dbReference type="ARBA" id="ARBA00004656"/>
    </source>
</evidence>
<feature type="region of interest" description="Disordered" evidence="5">
    <location>
        <begin position="1"/>
        <end position="47"/>
    </location>
</feature>
<keyword evidence="7" id="KW-1185">Reference proteome</keyword>
<feature type="compositionally biased region" description="Low complexity" evidence="5">
    <location>
        <begin position="32"/>
        <end position="47"/>
    </location>
</feature>
<keyword evidence="3" id="KW-0472">Membrane</keyword>
<reference evidence="6" key="2">
    <citation type="submission" date="2023-02" db="EMBL/GenBank/DDBJ databases">
        <authorList>
            <consortium name="DOE Joint Genome Institute"/>
            <person name="Mondo S.J."/>
            <person name="Chang Y."/>
            <person name="Wang Y."/>
            <person name="Ahrendt S."/>
            <person name="Andreopoulos W."/>
            <person name="Barry K."/>
            <person name="Beard J."/>
            <person name="Benny G.L."/>
            <person name="Blankenship S."/>
            <person name="Bonito G."/>
            <person name="Cuomo C."/>
            <person name="Desiro A."/>
            <person name="Gervers K.A."/>
            <person name="Hundley H."/>
            <person name="Kuo A."/>
            <person name="LaButti K."/>
            <person name="Lang B.F."/>
            <person name="Lipzen A."/>
            <person name="O'Donnell K."/>
            <person name="Pangilinan J."/>
            <person name="Reynolds N."/>
            <person name="Sandor L."/>
            <person name="Smith M.W."/>
            <person name="Tsang A."/>
            <person name="Grigoriev I.V."/>
            <person name="Stajich J.E."/>
            <person name="Spatafora J.W."/>
        </authorList>
    </citation>
    <scope>NUCLEOTIDE SEQUENCE</scope>
    <source>
        <strain evidence="6">RSA 2281</strain>
    </source>
</reference>
<accession>A0AAD5JW58</accession>
<evidence type="ECO:0000313" key="6">
    <source>
        <dbReference type="EMBL" id="KAI9256633.1"/>
    </source>
</evidence>
<dbReference type="PANTHER" id="PTHR21146">
    <property type="entry name" value="MEF2B PROTEIN"/>
    <property type="match status" value="1"/>
</dbReference>
<comment type="subcellular location">
    <subcellularLocation>
        <location evidence="1">Lysosome membrane</location>
    </subcellularLocation>
</comment>
<reference evidence="6" key="1">
    <citation type="journal article" date="2022" name="IScience">
        <title>Evolution of zygomycete secretomes and the origins of terrestrial fungal ecologies.</title>
        <authorList>
            <person name="Chang Y."/>
            <person name="Wang Y."/>
            <person name="Mondo S."/>
            <person name="Ahrendt S."/>
            <person name="Andreopoulos W."/>
            <person name="Barry K."/>
            <person name="Beard J."/>
            <person name="Benny G.L."/>
            <person name="Blankenship S."/>
            <person name="Bonito G."/>
            <person name="Cuomo C."/>
            <person name="Desiro A."/>
            <person name="Gervers K.A."/>
            <person name="Hundley H."/>
            <person name="Kuo A."/>
            <person name="LaButti K."/>
            <person name="Lang B.F."/>
            <person name="Lipzen A."/>
            <person name="O'Donnell K."/>
            <person name="Pangilinan J."/>
            <person name="Reynolds N."/>
            <person name="Sandor L."/>
            <person name="Smith M.E."/>
            <person name="Tsang A."/>
            <person name="Grigoriev I.V."/>
            <person name="Stajich J.E."/>
            <person name="Spatafora J.W."/>
        </authorList>
    </citation>
    <scope>NUCLEOTIDE SEQUENCE</scope>
    <source>
        <strain evidence="6">RSA 2281</strain>
    </source>
</reference>
<dbReference type="Proteomes" id="UP001209540">
    <property type="component" value="Unassembled WGS sequence"/>
</dbReference>
<dbReference type="Pfam" id="PF10167">
    <property type="entry name" value="BORCS8"/>
    <property type="match status" value="1"/>
</dbReference>